<comment type="caution">
    <text evidence="6">The sequence shown here is derived from an EMBL/GenBank/DDBJ whole genome shotgun (WGS) entry which is preliminary data.</text>
</comment>
<dbReference type="Proteomes" id="UP001383192">
    <property type="component" value="Unassembled WGS sequence"/>
</dbReference>
<feature type="chain" id="PRO_5043620305" description="DUF1793-domain-containing protein" evidence="3">
    <location>
        <begin position="22"/>
        <end position="827"/>
    </location>
</feature>
<proteinExistence type="predicted"/>
<name>A0AAW0CKZ6_9AGAR</name>
<dbReference type="PANTHER" id="PTHR31987">
    <property type="entry name" value="GLUTAMINASE A-RELATED"/>
    <property type="match status" value="1"/>
</dbReference>
<keyword evidence="2" id="KW-1133">Transmembrane helix</keyword>
<feature type="domain" description="Glutaminase A central" evidence="4">
    <location>
        <begin position="339"/>
        <end position="670"/>
    </location>
</feature>
<dbReference type="SUPFAM" id="SSF48208">
    <property type="entry name" value="Six-hairpin glycosidases"/>
    <property type="match status" value="1"/>
</dbReference>
<evidence type="ECO:0000256" key="2">
    <source>
        <dbReference type="SAM" id="Phobius"/>
    </source>
</evidence>
<reference evidence="6 7" key="1">
    <citation type="submission" date="2024-01" db="EMBL/GenBank/DDBJ databases">
        <title>A draft genome for a cacao thread blight-causing isolate of Paramarasmius palmivorus.</title>
        <authorList>
            <person name="Baruah I.K."/>
            <person name="Bukari Y."/>
            <person name="Amoako-Attah I."/>
            <person name="Meinhardt L.W."/>
            <person name="Bailey B.A."/>
            <person name="Cohen S.P."/>
        </authorList>
    </citation>
    <scope>NUCLEOTIDE SEQUENCE [LARGE SCALE GENOMIC DNA]</scope>
    <source>
        <strain evidence="6 7">GH-12</strain>
    </source>
</reference>
<evidence type="ECO:0000256" key="3">
    <source>
        <dbReference type="SAM" id="SignalP"/>
    </source>
</evidence>
<dbReference type="Pfam" id="PF16335">
    <property type="entry name" value="GtaA_6_Hairpin"/>
    <property type="match status" value="1"/>
</dbReference>
<evidence type="ECO:0000259" key="4">
    <source>
        <dbReference type="Pfam" id="PF16335"/>
    </source>
</evidence>
<protein>
    <recommendedName>
        <fullName evidence="8">DUF1793-domain-containing protein</fullName>
    </recommendedName>
</protein>
<dbReference type="Gene3D" id="1.50.10.10">
    <property type="match status" value="1"/>
</dbReference>
<dbReference type="Pfam" id="PF17168">
    <property type="entry name" value="DUF5127"/>
    <property type="match status" value="1"/>
</dbReference>
<dbReference type="InterPro" id="IPR008928">
    <property type="entry name" value="6-hairpin_glycosidase_sf"/>
</dbReference>
<evidence type="ECO:0008006" key="8">
    <source>
        <dbReference type="Google" id="ProtNLM"/>
    </source>
</evidence>
<feature type="region of interest" description="Disordered" evidence="1">
    <location>
        <begin position="744"/>
        <end position="784"/>
    </location>
</feature>
<keyword evidence="7" id="KW-1185">Reference proteome</keyword>
<dbReference type="InterPro" id="IPR052743">
    <property type="entry name" value="Glutaminase_GtaA"/>
</dbReference>
<evidence type="ECO:0000256" key="1">
    <source>
        <dbReference type="SAM" id="MobiDB-lite"/>
    </source>
</evidence>
<dbReference type="GO" id="GO:0005975">
    <property type="term" value="P:carbohydrate metabolic process"/>
    <property type="evidence" value="ECO:0007669"/>
    <property type="project" value="InterPro"/>
</dbReference>
<feature type="transmembrane region" description="Helical" evidence="2">
    <location>
        <begin position="693"/>
        <end position="716"/>
    </location>
</feature>
<sequence length="827" mass="91164">MTSVFMLTIIVHLALVIGAVAFRPPVVPLAVRSPYFSSWLRTRDDDTVPNAWPKFWSMNHTLGLAGLARIDGKPYTWMGAVRTSISKPADVKDIQVTPTRTIFVLEAGNVQLNVTYLSPIEPNDLTLQSFPFSYIYVDARSLDGSSHSVQVYCDVTGEWLSSDTRRLIEWETSEDSQIIFHAATQQPGQASRETGPVNVAEDATLYFATTSSANVTWQTGGAAPAVRNQFLTNGTLLNTKDANFRAIGDNFPVFALSYDLGNVTSTSISHTTFWALGLIRDPNIHWNTFHGSANWRPYFLSRYNSVEATLSVFLSDFPRAKQRSTDLDNTILSAAQEISPQYADLVSLASRQVSGGVETSYVDKTIGMFMKDIGKSQRISPVETIYASFPAFLYINATWGQYLLEPLLQYSKASNRGNYAVSDLGNAYPEVDNIQVNALRQIEGMAKFTGDTYLLSTYYDVLKQWAETLIQRSLTPHLSFSDSEQASVNSTNLAVKGILGIHAMADICYALGKDDDAKIYLNTATSYAQKWRDLAWSSDHFSSSYGQSSRWSMVYNLYADKLLGKNVATQEMLSAQGRFYTRLSAQGDRYGLPFDSDTPHTAMSHWTMFTAGALADTAMRDDLVRMVHVKASDRSPRLESGVFPTTYYTNSGSMISGSASPAQGAMFALLALGLESKLSSVSAGTPAGSSAGAIAGGVVGGVFALAVLLAIGWYLWKRKQREERHYFTPFTGLYADDTSKLISSPVSSASTPTTSHSPYSYSKERSSFTPPIRQPLISPINATHDERRRNGVCELRADVQNLRRELENLRQGSRPTGHLHEPPPSYT</sequence>
<dbReference type="EMBL" id="JAYKXP010000041">
    <property type="protein sequence ID" value="KAK7038989.1"/>
    <property type="molecule type" value="Genomic_DNA"/>
</dbReference>
<gene>
    <name evidence="6" type="ORF">VNI00_010381</name>
</gene>
<dbReference type="InterPro" id="IPR032514">
    <property type="entry name" value="GtaA_central"/>
</dbReference>
<keyword evidence="3" id="KW-0732">Signal</keyword>
<feature type="region of interest" description="Disordered" evidence="1">
    <location>
        <begin position="807"/>
        <end position="827"/>
    </location>
</feature>
<keyword evidence="2" id="KW-0812">Transmembrane</keyword>
<dbReference type="Gene3D" id="1.20.5.510">
    <property type="entry name" value="Single helix bin"/>
    <property type="match status" value="1"/>
</dbReference>
<feature type="domain" description="Glutaminase A N-terminal" evidence="5">
    <location>
        <begin position="99"/>
        <end position="333"/>
    </location>
</feature>
<evidence type="ECO:0000313" key="7">
    <source>
        <dbReference type="Proteomes" id="UP001383192"/>
    </source>
</evidence>
<dbReference type="PANTHER" id="PTHR31987:SF1">
    <property type="entry name" value="GLUTAMINASE A"/>
    <property type="match status" value="1"/>
</dbReference>
<dbReference type="InterPro" id="IPR012341">
    <property type="entry name" value="6hp_glycosidase-like_sf"/>
</dbReference>
<feature type="signal peptide" evidence="3">
    <location>
        <begin position="1"/>
        <end position="21"/>
    </location>
</feature>
<evidence type="ECO:0000313" key="6">
    <source>
        <dbReference type="EMBL" id="KAK7038989.1"/>
    </source>
</evidence>
<dbReference type="InterPro" id="IPR033433">
    <property type="entry name" value="GtaA_N"/>
</dbReference>
<dbReference type="AlphaFoldDB" id="A0AAW0CKZ6"/>
<keyword evidence="2" id="KW-0472">Membrane</keyword>
<dbReference type="GO" id="GO:0003824">
    <property type="term" value="F:catalytic activity"/>
    <property type="evidence" value="ECO:0007669"/>
    <property type="project" value="UniProtKB-ARBA"/>
</dbReference>
<evidence type="ECO:0000259" key="5">
    <source>
        <dbReference type="Pfam" id="PF17168"/>
    </source>
</evidence>
<feature type="compositionally biased region" description="Low complexity" evidence="1">
    <location>
        <begin position="744"/>
        <end position="761"/>
    </location>
</feature>
<accession>A0AAW0CKZ6</accession>
<organism evidence="6 7">
    <name type="scientific">Paramarasmius palmivorus</name>
    <dbReference type="NCBI Taxonomy" id="297713"/>
    <lineage>
        <taxon>Eukaryota</taxon>
        <taxon>Fungi</taxon>
        <taxon>Dikarya</taxon>
        <taxon>Basidiomycota</taxon>
        <taxon>Agaricomycotina</taxon>
        <taxon>Agaricomycetes</taxon>
        <taxon>Agaricomycetidae</taxon>
        <taxon>Agaricales</taxon>
        <taxon>Marasmiineae</taxon>
        <taxon>Marasmiaceae</taxon>
        <taxon>Paramarasmius</taxon>
    </lineage>
</organism>